<keyword evidence="2" id="KW-0413">Isomerase</keyword>
<evidence type="ECO:0000259" key="1">
    <source>
        <dbReference type="Pfam" id="PF11716"/>
    </source>
</evidence>
<reference evidence="2 3" key="1">
    <citation type="submission" date="2019-05" db="EMBL/GenBank/DDBJ databases">
        <title>Mycolicibacterium sphagni ENV482 genome assembly.</title>
        <authorList>
            <person name="Chen W."/>
            <person name="Faulkner N.W."/>
            <person name="Hyman M.R."/>
        </authorList>
    </citation>
    <scope>NUCLEOTIDE SEQUENCE [LARGE SCALE GENOMIC DNA]</scope>
    <source>
        <strain evidence="2 3">ENV482</strain>
    </source>
</reference>
<evidence type="ECO:0000313" key="2">
    <source>
        <dbReference type="EMBL" id="NTY63340.1"/>
    </source>
</evidence>
<accession>A0ABX2K111</accession>
<dbReference type="Pfam" id="PF11716">
    <property type="entry name" value="MDMPI_N"/>
    <property type="match status" value="1"/>
</dbReference>
<dbReference type="InterPro" id="IPR024344">
    <property type="entry name" value="MDMPI_metal-binding"/>
</dbReference>
<gene>
    <name evidence="2" type="ORF">FEG63_27840</name>
</gene>
<feature type="domain" description="Mycothiol-dependent maleylpyruvate isomerase metal-binding" evidence="1">
    <location>
        <begin position="14"/>
        <end position="95"/>
    </location>
</feature>
<sequence>MSTRRELLRRNDLRLIEFARSLSSADWQRPSLCTGWTNHEVLAHIVYGYQAPPVPMVTEMVRRSGSFDRANCALARQHARRRTPAELIGDLTALIDAPRGIGRVFPPQLLLGDHVIHELDIALAIGREPGVPAEALTAVLETQVRLPNPFIPARSRASGLTLHADDVGWRHGAGPRVTGSAAHLASVLAGRPQALAHLDGDGVATLGARL</sequence>
<dbReference type="EMBL" id="VBSB01000035">
    <property type="protein sequence ID" value="NTY63340.1"/>
    <property type="molecule type" value="Genomic_DNA"/>
</dbReference>
<dbReference type="GO" id="GO:0016853">
    <property type="term" value="F:isomerase activity"/>
    <property type="evidence" value="ECO:0007669"/>
    <property type="project" value="UniProtKB-KW"/>
</dbReference>
<dbReference type="NCBIfam" id="TIGR03083">
    <property type="entry name" value="maleylpyruvate isomerase family mycothiol-dependent enzyme"/>
    <property type="match status" value="1"/>
</dbReference>
<evidence type="ECO:0000313" key="3">
    <source>
        <dbReference type="Proteomes" id="UP000708347"/>
    </source>
</evidence>
<name>A0ABX2K111_9MYCO</name>
<dbReference type="Gene3D" id="1.20.120.450">
    <property type="entry name" value="dinb family like domain"/>
    <property type="match status" value="1"/>
</dbReference>
<comment type="caution">
    <text evidence="2">The sequence shown here is derived from an EMBL/GenBank/DDBJ whole genome shotgun (WGS) entry which is preliminary data.</text>
</comment>
<organism evidence="2 3">
    <name type="scientific">Mycolicibacterium sphagni</name>
    <dbReference type="NCBI Taxonomy" id="1786"/>
    <lineage>
        <taxon>Bacteria</taxon>
        <taxon>Bacillati</taxon>
        <taxon>Actinomycetota</taxon>
        <taxon>Actinomycetes</taxon>
        <taxon>Mycobacteriales</taxon>
        <taxon>Mycobacteriaceae</taxon>
        <taxon>Mycolicibacterium</taxon>
    </lineage>
</organism>
<dbReference type="SUPFAM" id="SSF109854">
    <property type="entry name" value="DinB/YfiT-like putative metalloenzymes"/>
    <property type="match status" value="1"/>
</dbReference>
<dbReference type="InterPro" id="IPR034660">
    <property type="entry name" value="DinB/YfiT-like"/>
</dbReference>
<protein>
    <submittedName>
        <fullName evidence="2">Maleylpyruvate isomerase family mycothiol-dependent enzyme</fullName>
    </submittedName>
</protein>
<dbReference type="InterPro" id="IPR017517">
    <property type="entry name" value="Maleyloyr_isom"/>
</dbReference>
<keyword evidence="3" id="KW-1185">Reference proteome</keyword>
<proteinExistence type="predicted"/>
<dbReference type="RefSeq" id="WP_174400959.1">
    <property type="nucleotide sequence ID" value="NZ_VBSB01000035.1"/>
</dbReference>
<dbReference type="Proteomes" id="UP000708347">
    <property type="component" value="Unassembled WGS sequence"/>
</dbReference>